<keyword evidence="2" id="KW-1185">Reference proteome</keyword>
<dbReference type="Proteomes" id="UP000319004">
    <property type="component" value="Chromosome"/>
</dbReference>
<organism evidence="1 2">
    <name type="scientific">Stieleria neptunia</name>
    <dbReference type="NCBI Taxonomy" id="2527979"/>
    <lineage>
        <taxon>Bacteria</taxon>
        <taxon>Pseudomonadati</taxon>
        <taxon>Planctomycetota</taxon>
        <taxon>Planctomycetia</taxon>
        <taxon>Pirellulales</taxon>
        <taxon>Pirellulaceae</taxon>
        <taxon>Stieleria</taxon>
    </lineage>
</organism>
<evidence type="ECO:0000313" key="1">
    <source>
        <dbReference type="EMBL" id="QDV46106.1"/>
    </source>
</evidence>
<dbReference type="AlphaFoldDB" id="A0A518HZ28"/>
<dbReference type="OrthoDB" id="292396at2"/>
<dbReference type="EMBL" id="CP037423">
    <property type="protein sequence ID" value="QDV46106.1"/>
    <property type="molecule type" value="Genomic_DNA"/>
</dbReference>
<gene>
    <name evidence="1" type="ORF">Enr13x_60100</name>
</gene>
<name>A0A518HZ28_9BACT</name>
<dbReference type="KEGG" id="snep:Enr13x_60100"/>
<protein>
    <submittedName>
        <fullName evidence="1">Uncharacterized protein</fullName>
    </submittedName>
</protein>
<reference evidence="1 2" key="1">
    <citation type="submission" date="2019-03" db="EMBL/GenBank/DDBJ databases">
        <title>Deep-cultivation of Planctomycetes and their phenomic and genomic characterization uncovers novel biology.</title>
        <authorList>
            <person name="Wiegand S."/>
            <person name="Jogler M."/>
            <person name="Boedeker C."/>
            <person name="Pinto D."/>
            <person name="Vollmers J."/>
            <person name="Rivas-Marin E."/>
            <person name="Kohn T."/>
            <person name="Peeters S.H."/>
            <person name="Heuer A."/>
            <person name="Rast P."/>
            <person name="Oberbeckmann S."/>
            <person name="Bunk B."/>
            <person name="Jeske O."/>
            <person name="Meyerdierks A."/>
            <person name="Storesund J.E."/>
            <person name="Kallscheuer N."/>
            <person name="Luecker S."/>
            <person name="Lage O.M."/>
            <person name="Pohl T."/>
            <person name="Merkel B.J."/>
            <person name="Hornburger P."/>
            <person name="Mueller R.-W."/>
            <person name="Bruemmer F."/>
            <person name="Labrenz M."/>
            <person name="Spormann A.M."/>
            <person name="Op den Camp H."/>
            <person name="Overmann J."/>
            <person name="Amann R."/>
            <person name="Jetten M.S.M."/>
            <person name="Mascher T."/>
            <person name="Medema M.H."/>
            <person name="Devos D.P."/>
            <person name="Kaster A.-K."/>
            <person name="Ovreas L."/>
            <person name="Rohde M."/>
            <person name="Galperin M.Y."/>
            <person name="Jogler C."/>
        </authorList>
    </citation>
    <scope>NUCLEOTIDE SEQUENCE [LARGE SCALE GENOMIC DNA]</scope>
    <source>
        <strain evidence="1 2">Enr13</strain>
    </source>
</reference>
<dbReference type="RefSeq" id="WP_145390272.1">
    <property type="nucleotide sequence ID" value="NZ_CP037423.1"/>
</dbReference>
<accession>A0A518HZ28</accession>
<proteinExistence type="predicted"/>
<evidence type="ECO:0000313" key="2">
    <source>
        <dbReference type="Proteomes" id="UP000319004"/>
    </source>
</evidence>
<sequence>MARQSGGGTQRDGKPDWALIWHQTLAIFHGAGGDSNWCFGQAEVFEFLVDRKKKGAPAWKRLKIAEALSDYQKRFHRDSGERLDRIVAQLRYKVSCERRAELSGPEIMEVFRGALSIDVVETCWWALGGGAGRWA</sequence>